<evidence type="ECO:0000313" key="2">
    <source>
        <dbReference type="Proteomes" id="UP000315471"/>
    </source>
</evidence>
<evidence type="ECO:0000313" key="1">
    <source>
        <dbReference type="EMBL" id="TWU44948.1"/>
    </source>
</evidence>
<organism evidence="1 2">
    <name type="scientific">Novipirellula aureliae</name>
    <dbReference type="NCBI Taxonomy" id="2527966"/>
    <lineage>
        <taxon>Bacteria</taxon>
        <taxon>Pseudomonadati</taxon>
        <taxon>Planctomycetota</taxon>
        <taxon>Planctomycetia</taxon>
        <taxon>Pirellulales</taxon>
        <taxon>Pirellulaceae</taxon>
        <taxon>Novipirellula</taxon>
    </lineage>
</organism>
<keyword evidence="2" id="KW-1185">Reference proteome</keyword>
<accession>A0A5C6E802</accession>
<comment type="caution">
    <text evidence="1">The sequence shown here is derived from an EMBL/GenBank/DDBJ whole genome shotgun (WGS) entry which is preliminary data.</text>
</comment>
<gene>
    <name evidence="1" type="ORF">Q31b_01190</name>
</gene>
<dbReference type="AlphaFoldDB" id="A0A5C6E802"/>
<proteinExistence type="predicted"/>
<protein>
    <submittedName>
        <fullName evidence="1">Uncharacterized protein</fullName>
    </submittedName>
</protein>
<sequence length="114" mass="13258">MSPLCLRSREQGLKYVEDVNRMLASRFALPKLYPPQLPACSFQADFSWGHFGDRMQQNGLVEALAKLWRRAYCRMKYVFNANPTLPQLVSEPSCLLREIYPTIRLSQKIEKTFS</sequence>
<name>A0A5C6E802_9BACT</name>
<dbReference type="EMBL" id="SJPY01000001">
    <property type="protein sequence ID" value="TWU44948.1"/>
    <property type="molecule type" value="Genomic_DNA"/>
</dbReference>
<dbReference type="Proteomes" id="UP000315471">
    <property type="component" value="Unassembled WGS sequence"/>
</dbReference>
<reference evidence="1 2" key="1">
    <citation type="submission" date="2019-02" db="EMBL/GenBank/DDBJ databases">
        <title>Deep-cultivation of Planctomycetes and their phenomic and genomic characterization uncovers novel biology.</title>
        <authorList>
            <person name="Wiegand S."/>
            <person name="Jogler M."/>
            <person name="Boedeker C."/>
            <person name="Pinto D."/>
            <person name="Vollmers J."/>
            <person name="Rivas-Marin E."/>
            <person name="Kohn T."/>
            <person name="Peeters S.H."/>
            <person name="Heuer A."/>
            <person name="Rast P."/>
            <person name="Oberbeckmann S."/>
            <person name="Bunk B."/>
            <person name="Jeske O."/>
            <person name="Meyerdierks A."/>
            <person name="Storesund J.E."/>
            <person name="Kallscheuer N."/>
            <person name="Luecker S."/>
            <person name="Lage O.M."/>
            <person name="Pohl T."/>
            <person name="Merkel B.J."/>
            <person name="Hornburger P."/>
            <person name="Mueller R.-W."/>
            <person name="Bruemmer F."/>
            <person name="Labrenz M."/>
            <person name="Spormann A.M."/>
            <person name="Op Den Camp H."/>
            <person name="Overmann J."/>
            <person name="Amann R."/>
            <person name="Jetten M.S.M."/>
            <person name="Mascher T."/>
            <person name="Medema M.H."/>
            <person name="Devos D.P."/>
            <person name="Kaster A.-K."/>
            <person name="Ovreas L."/>
            <person name="Rohde M."/>
            <person name="Galperin M.Y."/>
            <person name="Jogler C."/>
        </authorList>
    </citation>
    <scope>NUCLEOTIDE SEQUENCE [LARGE SCALE GENOMIC DNA]</scope>
    <source>
        <strain evidence="1 2">Q31b</strain>
    </source>
</reference>